<reference evidence="8" key="2">
    <citation type="submission" date="2013-10" db="EMBL/GenBank/DDBJ databases">
        <authorList>
            <person name="Aslett M."/>
        </authorList>
    </citation>
    <scope>NUCLEOTIDE SEQUENCE [LARGE SCALE GENOMIC DNA]</scope>
    <source>
        <strain evidence="8">Houghton</strain>
    </source>
</reference>
<evidence type="ECO:0000256" key="4">
    <source>
        <dbReference type="ARBA" id="ARBA00022980"/>
    </source>
</evidence>
<keyword evidence="5" id="KW-0496">Mitochondrion</keyword>
<keyword evidence="4" id="KW-0689">Ribosomal protein</keyword>
<dbReference type="PANTHER" id="PTHR12810">
    <property type="entry name" value="MITOCHONDRIAL 28S RIBOSOMAL PROTEIN S29"/>
    <property type="match status" value="1"/>
</dbReference>
<dbReference type="InterPro" id="IPR019368">
    <property type="entry name" value="Ribosomal_mS29"/>
</dbReference>
<dbReference type="GO" id="GO:0003735">
    <property type="term" value="F:structural constituent of ribosome"/>
    <property type="evidence" value="ECO:0007669"/>
    <property type="project" value="TreeGrafter"/>
</dbReference>
<evidence type="ECO:0000256" key="7">
    <source>
        <dbReference type="ARBA" id="ARBA00035140"/>
    </source>
</evidence>
<dbReference type="VEuPathDB" id="ToxoDB:ETH2_0526200"/>
<dbReference type="OrthoDB" id="274828at2759"/>
<dbReference type="GO" id="GO:0005763">
    <property type="term" value="C:mitochondrial small ribosomal subunit"/>
    <property type="evidence" value="ECO:0007669"/>
    <property type="project" value="TreeGrafter"/>
</dbReference>
<evidence type="ECO:0000256" key="2">
    <source>
        <dbReference type="ARBA" id="ARBA00009863"/>
    </source>
</evidence>
<comment type="similarity">
    <text evidence="2">Belongs to the mitochondrion-specific ribosomal protein mS29 family.</text>
</comment>
<evidence type="ECO:0000256" key="6">
    <source>
        <dbReference type="ARBA" id="ARBA00023274"/>
    </source>
</evidence>
<comment type="subcellular location">
    <subcellularLocation>
        <location evidence="1">Mitochondrion</location>
    </subcellularLocation>
</comment>
<evidence type="ECO:0000256" key="1">
    <source>
        <dbReference type="ARBA" id="ARBA00004173"/>
    </source>
</evidence>
<protein>
    <recommendedName>
        <fullName evidence="7">Small ribosomal subunit protein mS29</fullName>
    </recommendedName>
</protein>
<dbReference type="AlphaFoldDB" id="U6L3C0"/>
<evidence type="ECO:0000256" key="3">
    <source>
        <dbReference type="ARBA" id="ARBA00022946"/>
    </source>
</evidence>
<dbReference type="RefSeq" id="XP_013235409.1">
    <property type="nucleotide sequence ID" value="XM_013379955.1"/>
</dbReference>
<dbReference type="GeneID" id="25257421"/>
<name>U6L3C0_EIMTE</name>
<sequence>TAAAAAAAAANAFAFQSEFARIFLERLLLYNSQLLAQIPVDQKIYGQAALDGAHRKYAARAYESLLESVVSQDLEEMKEDFCATTGADPELEGLDDAVRWQRERLKLWRAYSKDVSIPSIRARLPAPGSVLELCLFGVENEAFATQAVYEAFEQLKKQTVYNLLLVVDEYNELFPVTPYLSMRFETTKFGGKIPAYFLALPRLLRLKIVATSWKRMRRRDYRPELLGVKPEDIRTVRNFSPLEFASFVSYLQKKNAIYKFPRDKLEYFYMLSGGNGFEARRLFATLY</sequence>
<keyword evidence="3" id="KW-0809">Transit peptide</keyword>
<keyword evidence="6" id="KW-0687">Ribonucleoprotein</keyword>
<proteinExistence type="inferred from homology"/>
<gene>
    <name evidence="8" type="ORF">ETH_00041905</name>
</gene>
<evidence type="ECO:0000256" key="5">
    <source>
        <dbReference type="ARBA" id="ARBA00023128"/>
    </source>
</evidence>
<keyword evidence="9" id="KW-1185">Reference proteome</keyword>
<evidence type="ECO:0000313" key="8">
    <source>
        <dbReference type="EMBL" id="CDJ44661.1"/>
    </source>
</evidence>
<reference evidence="8" key="1">
    <citation type="submission" date="2013-10" db="EMBL/GenBank/DDBJ databases">
        <title>Genomic analysis of the causative agents of coccidiosis in chickens.</title>
        <authorList>
            <person name="Reid A.J."/>
            <person name="Blake D."/>
            <person name="Billington K."/>
            <person name="Browne H."/>
            <person name="Dunn M."/>
            <person name="Hung S."/>
            <person name="Kawahara F."/>
            <person name="Miranda-Saavedra D."/>
            <person name="Mourier T."/>
            <person name="Nagra H."/>
            <person name="Otto T.D."/>
            <person name="Rawlings N."/>
            <person name="Sanchez A."/>
            <person name="Sanders M."/>
            <person name="Subramaniam C."/>
            <person name="Tay Y."/>
            <person name="Dear P."/>
            <person name="Doerig C."/>
            <person name="Gruber A."/>
            <person name="Parkinson J."/>
            <person name="Shirley M."/>
            <person name="Wan K.L."/>
            <person name="Berriman M."/>
            <person name="Tomley F."/>
            <person name="Pain A."/>
        </authorList>
    </citation>
    <scope>NUCLEOTIDE SEQUENCE [LARGE SCALE GENOMIC DNA]</scope>
    <source>
        <strain evidence="8">Houghton</strain>
    </source>
</reference>
<feature type="non-terminal residue" evidence="8">
    <location>
        <position position="1"/>
    </location>
</feature>
<dbReference type="EMBL" id="HG677446">
    <property type="protein sequence ID" value="CDJ44661.1"/>
    <property type="molecule type" value="Genomic_DNA"/>
</dbReference>
<accession>U6L3C0</accession>
<dbReference type="VEuPathDB" id="ToxoDB:ETH_00041905"/>
<dbReference type="PANTHER" id="PTHR12810:SF0">
    <property type="entry name" value="SMALL RIBOSOMAL SUBUNIT PROTEIN MS29"/>
    <property type="match status" value="1"/>
</dbReference>
<organism evidence="8 9">
    <name type="scientific">Eimeria tenella</name>
    <name type="common">Coccidian parasite</name>
    <dbReference type="NCBI Taxonomy" id="5802"/>
    <lineage>
        <taxon>Eukaryota</taxon>
        <taxon>Sar</taxon>
        <taxon>Alveolata</taxon>
        <taxon>Apicomplexa</taxon>
        <taxon>Conoidasida</taxon>
        <taxon>Coccidia</taxon>
        <taxon>Eucoccidiorida</taxon>
        <taxon>Eimeriorina</taxon>
        <taxon>Eimeriidae</taxon>
        <taxon>Eimeria</taxon>
    </lineage>
</organism>
<evidence type="ECO:0000313" key="9">
    <source>
        <dbReference type="Proteomes" id="UP000030747"/>
    </source>
</evidence>
<dbReference type="Proteomes" id="UP000030747">
    <property type="component" value="Unassembled WGS sequence"/>
</dbReference>